<accession>A0A8J4QM10</accession>
<dbReference type="AlphaFoldDB" id="A0A8J4QM10"/>
<reference evidence="1" key="1">
    <citation type="submission" date="2020-03" db="EMBL/GenBank/DDBJ databases">
        <title>Castanea mollissima Vanexum genome sequencing.</title>
        <authorList>
            <person name="Staton M."/>
        </authorList>
    </citation>
    <scope>NUCLEOTIDE SEQUENCE</scope>
    <source>
        <tissue evidence="1">Leaf</tissue>
    </source>
</reference>
<organism evidence="1 2">
    <name type="scientific">Castanea mollissima</name>
    <name type="common">Chinese chestnut</name>
    <dbReference type="NCBI Taxonomy" id="60419"/>
    <lineage>
        <taxon>Eukaryota</taxon>
        <taxon>Viridiplantae</taxon>
        <taxon>Streptophyta</taxon>
        <taxon>Embryophyta</taxon>
        <taxon>Tracheophyta</taxon>
        <taxon>Spermatophyta</taxon>
        <taxon>Magnoliopsida</taxon>
        <taxon>eudicotyledons</taxon>
        <taxon>Gunneridae</taxon>
        <taxon>Pentapetalae</taxon>
        <taxon>rosids</taxon>
        <taxon>fabids</taxon>
        <taxon>Fagales</taxon>
        <taxon>Fagaceae</taxon>
        <taxon>Castanea</taxon>
    </lineage>
</organism>
<keyword evidence="2" id="KW-1185">Reference proteome</keyword>
<protein>
    <submittedName>
        <fullName evidence="1">Uncharacterized protein</fullName>
    </submittedName>
</protein>
<evidence type="ECO:0000313" key="2">
    <source>
        <dbReference type="Proteomes" id="UP000737018"/>
    </source>
</evidence>
<gene>
    <name evidence="1" type="ORF">CMV_022547</name>
</gene>
<proteinExistence type="predicted"/>
<name>A0A8J4QM10_9ROSI</name>
<evidence type="ECO:0000313" key="1">
    <source>
        <dbReference type="EMBL" id="KAF3951845.1"/>
    </source>
</evidence>
<comment type="caution">
    <text evidence="1">The sequence shown here is derived from an EMBL/GenBank/DDBJ whole genome shotgun (WGS) entry which is preliminary data.</text>
</comment>
<sequence length="111" mass="11715">MVALVASLLEEVASSQRPARTSLWHPLVEGVLGNALLVACVLVVASLPYPLEVSRKGLVACVSGVACSVVVCHLRSPQEEVACEVGGLLTGGFFYISKSRSGETKKHHSKE</sequence>
<dbReference type="Proteomes" id="UP000737018">
    <property type="component" value="Unassembled WGS sequence"/>
</dbReference>
<dbReference type="EMBL" id="JRKL02004758">
    <property type="protein sequence ID" value="KAF3951845.1"/>
    <property type="molecule type" value="Genomic_DNA"/>
</dbReference>